<evidence type="ECO:0000256" key="3">
    <source>
        <dbReference type="ARBA" id="ARBA00023027"/>
    </source>
</evidence>
<dbReference type="EMBL" id="CP042582">
    <property type="protein sequence ID" value="QEX21171.1"/>
    <property type="molecule type" value="Genomic_DNA"/>
</dbReference>
<keyword evidence="6" id="KW-1185">Reference proteome</keyword>
<reference evidence="5 6" key="1">
    <citation type="submission" date="2019-08" db="EMBL/GenBank/DDBJ databases">
        <title>Hyperibacter terrae gen. nov., sp. nov. and Hyperibacter viscosus sp. nov., two new members in the family Rhodospirillaceae isolated from the rhizosphere of Hypericum perforatum.</title>
        <authorList>
            <person name="Noviana Z."/>
        </authorList>
    </citation>
    <scope>NUCLEOTIDE SEQUENCE [LARGE SCALE GENOMIC DNA]</scope>
    <source>
        <strain evidence="5 6">R5959</strain>
    </source>
</reference>
<sequence length="269" mass="29303">MKLLITGAAGKIGRVLRQGLRGRYDWLRLTDIAPLGPAGPGEECVAADLGDLAAMERLCAGIDAVVHLGGVSEEPAENAWAQVLPANIVGVYNLFEAARRAGVRRVVFASSNHAVGFYERSQTVGVDMPLRPDGIYGLSKCFGEALGRLYADKHGMSVACLRIGSFRELPEDRRQFATWISPRDMVQLVQRCLEAPSFDFLVAYGISNNPTSFWSNDAVQWLGYRPQDSAEDHRARLEPGFPPEDPVQARFHGGSYCVMGLGKPQGRAG</sequence>
<dbReference type="Pfam" id="PF01370">
    <property type="entry name" value="Epimerase"/>
    <property type="match status" value="1"/>
</dbReference>
<evidence type="ECO:0000313" key="6">
    <source>
        <dbReference type="Proteomes" id="UP000325797"/>
    </source>
</evidence>
<dbReference type="AlphaFoldDB" id="A0A5J6MV65"/>
<feature type="domain" description="NAD-dependent epimerase/dehydratase" evidence="4">
    <location>
        <begin position="4"/>
        <end position="164"/>
    </location>
</feature>
<keyword evidence="3" id="KW-0520">NAD</keyword>
<accession>A0A5J6MV65</accession>
<dbReference type="SUPFAM" id="SSF51735">
    <property type="entry name" value="NAD(P)-binding Rossmann-fold domains"/>
    <property type="match status" value="1"/>
</dbReference>
<dbReference type="CDD" id="cd08946">
    <property type="entry name" value="SDR_e"/>
    <property type="match status" value="1"/>
</dbReference>
<evidence type="ECO:0000256" key="1">
    <source>
        <dbReference type="ARBA" id="ARBA00007637"/>
    </source>
</evidence>
<organism evidence="5 6">
    <name type="scientific">Hypericibacter adhaerens</name>
    <dbReference type="NCBI Taxonomy" id="2602016"/>
    <lineage>
        <taxon>Bacteria</taxon>
        <taxon>Pseudomonadati</taxon>
        <taxon>Pseudomonadota</taxon>
        <taxon>Alphaproteobacteria</taxon>
        <taxon>Rhodospirillales</taxon>
        <taxon>Dongiaceae</taxon>
        <taxon>Hypericibacter</taxon>
    </lineage>
</organism>
<keyword evidence="2" id="KW-0560">Oxidoreductase</keyword>
<comment type="similarity">
    <text evidence="1">Belongs to the NAD(P)-dependent epimerase/dehydratase family.</text>
</comment>
<dbReference type="PANTHER" id="PTHR43103">
    <property type="entry name" value="NUCLEOSIDE-DIPHOSPHATE-SUGAR EPIMERASE"/>
    <property type="match status" value="1"/>
</dbReference>
<dbReference type="GO" id="GO:0016491">
    <property type="term" value="F:oxidoreductase activity"/>
    <property type="evidence" value="ECO:0007669"/>
    <property type="project" value="UniProtKB-KW"/>
</dbReference>
<dbReference type="RefSeq" id="WP_151115507.1">
    <property type="nucleotide sequence ID" value="NZ_CP042582.1"/>
</dbReference>
<proteinExistence type="inferred from homology"/>
<evidence type="ECO:0000313" key="5">
    <source>
        <dbReference type="EMBL" id="QEX21171.1"/>
    </source>
</evidence>
<dbReference type="Proteomes" id="UP000325797">
    <property type="component" value="Chromosome"/>
</dbReference>
<dbReference type="PANTHER" id="PTHR43103:SF5">
    <property type="entry name" value="4-EPIMERASE, PUTATIVE (AFU_ORTHOLOGUE AFUA_7G00360)-RELATED"/>
    <property type="match status" value="1"/>
</dbReference>
<dbReference type="Gene3D" id="3.40.50.720">
    <property type="entry name" value="NAD(P)-binding Rossmann-like Domain"/>
    <property type="match status" value="1"/>
</dbReference>
<protein>
    <submittedName>
        <fullName evidence="5">NAD-dependent dehydratase</fullName>
    </submittedName>
</protein>
<gene>
    <name evidence="5" type="ORF">FRZ61_10930</name>
</gene>
<dbReference type="OrthoDB" id="8770295at2"/>
<evidence type="ECO:0000256" key="2">
    <source>
        <dbReference type="ARBA" id="ARBA00023002"/>
    </source>
</evidence>
<name>A0A5J6MV65_9PROT</name>
<dbReference type="KEGG" id="hadh:FRZ61_10930"/>
<dbReference type="InterPro" id="IPR001509">
    <property type="entry name" value="Epimerase_deHydtase"/>
</dbReference>
<dbReference type="InterPro" id="IPR036291">
    <property type="entry name" value="NAD(P)-bd_dom_sf"/>
</dbReference>
<evidence type="ECO:0000259" key="4">
    <source>
        <dbReference type="Pfam" id="PF01370"/>
    </source>
</evidence>